<dbReference type="EC" id="1.2.4.4" evidence="2"/>
<dbReference type="InterPro" id="IPR033248">
    <property type="entry name" value="Transketolase_C"/>
</dbReference>
<gene>
    <name evidence="11" type="ORF">A6035_13835</name>
    <name evidence="12" type="ORF">A6035_13990</name>
</gene>
<reference evidence="12 13" key="1">
    <citation type="submission" date="2016-04" db="EMBL/GenBank/DDBJ databases">
        <title>Complete genome sequence of Dietzia lutea YIM 80766T, a strain isolated from desert soil in Egypt.</title>
        <authorList>
            <person name="Zhao J."/>
            <person name="Hu B."/>
            <person name="Geng S."/>
            <person name="Nie Y."/>
            <person name="Tang Y."/>
        </authorList>
    </citation>
    <scope>NUCLEOTIDE SEQUENCE [LARGE SCALE GENOMIC DNA]</scope>
    <source>
        <strain evidence="12 13">YIM 80766</strain>
    </source>
</reference>
<keyword evidence="4" id="KW-0786">Thiamine pyrophosphate</keyword>
<dbReference type="FunFam" id="3.40.50.920:FF:000001">
    <property type="entry name" value="Pyruvate dehydrogenase E1 beta subunit"/>
    <property type="match status" value="1"/>
</dbReference>
<comment type="subunit">
    <text evidence="7">Heteromer of E1 alpha (BkdA) and beta (BkdB) subunits. Part of the BCKADH complex, consisting of multiple copies of BkdA/BkdB (E1), BkdC (E2) and Lpd (E3).</text>
</comment>
<evidence type="ECO:0000256" key="8">
    <source>
        <dbReference type="ARBA" id="ARBA00069117"/>
    </source>
</evidence>
<comment type="catalytic activity">
    <reaction evidence="5">
        <text>N(6)-[(R)-lipoyl]-L-lysyl-[protein] + 3-methyl-2-oxobutanoate + H(+) = N(6)-[(R)-S(8)-2-methylpropanoyldihydrolipoyl]-L-lysyl-[protein] + CO2</text>
        <dbReference type="Rhea" id="RHEA:13457"/>
        <dbReference type="Rhea" id="RHEA-COMP:10474"/>
        <dbReference type="Rhea" id="RHEA-COMP:10497"/>
        <dbReference type="ChEBI" id="CHEBI:11851"/>
        <dbReference type="ChEBI" id="CHEBI:15378"/>
        <dbReference type="ChEBI" id="CHEBI:16526"/>
        <dbReference type="ChEBI" id="CHEBI:83099"/>
        <dbReference type="ChEBI" id="CHEBI:83142"/>
        <dbReference type="EC" id="1.2.4.4"/>
    </reaction>
</comment>
<dbReference type="FunFam" id="3.40.50.970:FF:000001">
    <property type="entry name" value="Pyruvate dehydrogenase E1 beta subunit"/>
    <property type="match status" value="1"/>
</dbReference>
<evidence type="ECO:0000313" key="13">
    <source>
        <dbReference type="Proteomes" id="UP000244928"/>
    </source>
</evidence>
<dbReference type="Gene3D" id="3.40.50.970">
    <property type="match status" value="1"/>
</dbReference>
<evidence type="ECO:0000256" key="4">
    <source>
        <dbReference type="ARBA" id="ARBA00023052"/>
    </source>
</evidence>
<proteinExistence type="predicted"/>
<dbReference type="Pfam" id="PF02780">
    <property type="entry name" value="Transketolase_C"/>
    <property type="match status" value="1"/>
</dbReference>
<dbReference type="PANTHER" id="PTHR43257:SF2">
    <property type="entry name" value="PYRUVATE DEHYDROGENASE E1 COMPONENT SUBUNIT BETA"/>
    <property type="match status" value="1"/>
</dbReference>
<evidence type="ECO:0000256" key="2">
    <source>
        <dbReference type="ARBA" id="ARBA00012277"/>
    </source>
</evidence>
<evidence type="ECO:0000259" key="10">
    <source>
        <dbReference type="SMART" id="SM00861"/>
    </source>
</evidence>
<dbReference type="InterPro" id="IPR005475">
    <property type="entry name" value="Transketolase-like_Pyr-bd"/>
</dbReference>
<evidence type="ECO:0000256" key="1">
    <source>
        <dbReference type="ARBA" id="ARBA00001964"/>
    </source>
</evidence>
<dbReference type="EMBL" id="CP015449">
    <property type="protein sequence ID" value="AWH93071.1"/>
    <property type="molecule type" value="Genomic_DNA"/>
</dbReference>
<dbReference type="OrthoDB" id="4009369at2"/>
<accession>A0A2S1R9X6</accession>
<dbReference type="AlphaFoldDB" id="A0A2S1R9X6"/>
<dbReference type="Pfam" id="PF02779">
    <property type="entry name" value="Transket_pyr"/>
    <property type="match status" value="1"/>
</dbReference>
<protein>
    <recommendedName>
        <fullName evidence="8">3-methyl-2-oxobutanoate dehydrogenase subunit beta</fullName>
        <ecNumber evidence="2">1.2.4.4</ecNumber>
    </recommendedName>
    <alternativeName>
        <fullName evidence="9">Branched-chain alpha-ketoacid dehydrogenase E1 component subunit beta</fullName>
    </alternativeName>
</protein>
<dbReference type="SMART" id="SM00861">
    <property type="entry name" value="Transket_pyr"/>
    <property type="match status" value="1"/>
</dbReference>
<keyword evidence="3" id="KW-0560">Oxidoreductase</keyword>
<dbReference type="EMBL" id="CP015449">
    <property type="protein sequence ID" value="AWH93099.1"/>
    <property type="molecule type" value="Genomic_DNA"/>
</dbReference>
<dbReference type="GO" id="GO:0000287">
    <property type="term" value="F:magnesium ion binding"/>
    <property type="evidence" value="ECO:0007669"/>
    <property type="project" value="UniProtKB-ARBA"/>
</dbReference>
<evidence type="ECO:0000313" key="12">
    <source>
        <dbReference type="EMBL" id="AWH93099.1"/>
    </source>
</evidence>
<dbReference type="KEGG" id="dlu:A6035_13835"/>
<dbReference type="GO" id="GO:0003863">
    <property type="term" value="F:branched-chain 2-oxo acid dehydrogenase activity"/>
    <property type="evidence" value="ECO:0007669"/>
    <property type="project" value="UniProtKB-EC"/>
</dbReference>
<organism evidence="12 13">
    <name type="scientific">Dietzia lutea</name>
    <dbReference type="NCBI Taxonomy" id="546160"/>
    <lineage>
        <taxon>Bacteria</taxon>
        <taxon>Bacillati</taxon>
        <taxon>Actinomycetota</taxon>
        <taxon>Actinomycetes</taxon>
        <taxon>Mycobacteriales</taxon>
        <taxon>Dietziaceae</taxon>
        <taxon>Dietzia</taxon>
    </lineage>
</organism>
<evidence type="ECO:0000256" key="9">
    <source>
        <dbReference type="ARBA" id="ARBA00080625"/>
    </source>
</evidence>
<dbReference type="NCBIfam" id="NF006667">
    <property type="entry name" value="PRK09212.1"/>
    <property type="match status" value="1"/>
</dbReference>
<evidence type="ECO:0000256" key="7">
    <source>
        <dbReference type="ARBA" id="ARBA00063870"/>
    </source>
</evidence>
<evidence type="ECO:0000256" key="3">
    <source>
        <dbReference type="ARBA" id="ARBA00023002"/>
    </source>
</evidence>
<name>A0A2S1R9X6_9ACTN</name>
<dbReference type="SUPFAM" id="SSF52922">
    <property type="entry name" value="TK C-terminal domain-like"/>
    <property type="match status" value="1"/>
</dbReference>
<feature type="domain" description="Transketolase-like pyrimidine-binding" evidence="10">
    <location>
        <begin position="4"/>
        <end position="179"/>
    </location>
</feature>
<dbReference type="Gene3D" id="3.40.50.920">
    <property type="match status" value="1"/>
</dbReference>
<evidence type="ECO:0000313" key="11">
    <source>
        <dbReference type="EMBL" id="AWH93071.1"/>
    </source>
</evidence>
<dbReference type="CDD" id="cd07036">
    <property type="entry name" value="TPP_PYR_E1-PDHc-beta_like"/>
    <property type="match status" value="1"/>
</dbReference>
<dbReference type="KEGG" id="dlu:A6035_13990"/>
<evidence type="ECO:0000256" key="6">
    <source>
        <dbReference type="ARBA" id="ARBA00059108"/>
    </source>
</evidence>
<dbReference type="InterPro" id="IPR009014">
    <property type="entry name" value="Transketo_C/PFOR_II"/>
</dbReference>
<dbReference type="InterPro" id="IPR029061">
    <property type="entry name" value="THDP-binding"/>
</dbReference>
<comment type="function">
    <text evidence="6">Component of the branched-chain alpha-ketoacid dehydrogenase (BCKADH) complex, that catalyzes the overall conversion of branched-chain alpha-ketoacids to acyl-CoA and CO(2).</text>
</comment>
<evidence type="ECO:0000256" key="5">
    <source>
        <dbReference type="ARBA" id="ARBA00052792"/>
    </source>
</evidence>
<sequence>MATMTYRAAVTRAIQQEMRHDDRVFLIGEDVAKPGGVFKTTGGLLDEFGPRRVMDTPISEQAIIGAAMGAASSGLRPIAEMMFADFVLVAQDLVSNQIAKSSYMTNGQLPLPLVIRFNAGGGLRFGAQHSQSVENWLMAIPGLKVVAPSTPADVIGLMAAAVRDPDPVMFVEHKGLLSSKGEVPDGDIVDELGKAKVVREGRDATIVAVGMMVGRALKAAEFLAADGVDCQVIDVRSLVPLDTTTILEAVRSTGRLITVEENPRLCGWGAEICSIVVEEIFSSLTAAPVRITTPHIPLPHAGVLEDAAIPSVDRIMETVRGAYARV</sequence>
<comment type="cofactor">
    <cofactor evidence="1">
        <name>thiamine diphosphate</name>
        <dbReference type="ChEBI" id="CHEBI:58937"/>
    </cofactor>
</comment>
<dbReference type="PANTHER" id="PTHR43257">
    <property type="entry name" value="PYRUVATE DEHYDROGENASE E1 COMPONENT BETA SUBUNIT"/>
    <property type="match status" value="1"/>
</dbReference>
<dbReference type="SUPFAM" id="SSF52518">
    <property type="entry name" value="Thiamin diphosphate-binding fold (THDP-binding)"/>
    <property type="match status" value="1"/>
</dbReference>
<keyword evidence="13" id="KW-1185">Reference proteome</keyword>
<dbReference type="Proteomes" id="UP000244928">
    <property type="component" value="Chromosome"/>
</dbReference>